<proteinExistence type="predicted"/>
<evidence type="ECO:0000313" key="4">
    <source>
        <dbReference type="Proteomes" id="UP000315522"/>
    </source>
</evidence>
<dbReference type="AlphaFoldDB" id="A0A559MJV6"/>
<organism evidence="3 4">
    <name type="scientific">Lachnellula willkommii</name>
    <dbReference type="NCBI Taxonomy" id="215461"/>
    <lineage>
        <taxon>Eukaryota</taxon>
        <taxon>Fungi</taxon>
        <taxon>Dikarya</taxon>
        <taxon>Ascomycota</taxon>
        <taxon>Pezizomycotina</taxon>
        <taxon>Leotiomycetes</taxon>
        <taxon>Helotiales</taxon>
        <taxon>Lachnaceae</taxon>
        <taxon>Lachnellula</taxon>
    </lineage>
</organism>
<reference evidence="3 4" key="1">
    <citation type="submission" date="2018-05" db="EMBL/GenBank/DDBJ databases">
        <title>Genome sequencing and assembly of the regulated plant pathogen Lachnellula willkommii and related sister species for the development of diagnostic species identification markers.</title>
        <authorList>
            <person name="Giroux E."/>
            <person name="Bilodeau G."/>
        </authorList>
    </citation>
    <scope>NUCLEOTIDE SEQUENCE [LARGE SCALE GENOMIC DNA]</scope>
    <source>
        <strain evidence="3 4">CBS 172.35</strain>
    </source>
</reference>
<evidence type="ECO:0000313" key="3">
    <source>
        <dbReference type="EMBL" id="TVY93238.1"/>
    </source>
</evidence>
<feature type="compositionally biased region" description="Low complexity" evidence="1">
    <location>
        <begin position="73"/>
        <end position="88"/>
    </location>
</feature>
<protein>
    <recommendedName>
        <fullName evidence="2">Aminoglycoside phosphotransferase domain-containing protein</fullName>
    </recommendedName>
</protein>
<accession>A0A559MJV6</accession>
<evidence type="ECO:0000259" key="2">
    <source>
        <dbReference type="Pfam" id="PF01636"/>
    </source>
</evidence>
<dbReference type="Proteomes" id="UP000315522">
    <property type="component" value="Unassembled WGS sequence"/>
</dbReference>
<dbReference type="InterPro" id="IPR051678">
    <property type="entry name" value="AGP_Transferase"/>
</dbReference>
<feature type="domain" description="Aminoglycoside phosphotransferase" evidence="2">
    <location>
        <begin position="159"/>
        <end position="363"/>
    </location>
</feature>
<dbReference type="Pfam" id="PF01636">
    <property type="entry name" value="APH"/>
    <property type="match status" value="1"/>
</dbReference>
<dbReference type="EMBL" id="QGML01000164">
    <property type="protein sequence ID" value="TVY93238.1"/>
    <property type="molecule type" value="Genomic_DNA"/>
</dbReference>
<dbReference type="PANTHER" id="PTHR21310:SF56">
    <property type="entry name" value="AMINOGLYCOSIDE PHOSPHOTRANSFERASE DOMAIN-CONTAINING PROTEIN"/>
    <property type="match status" value="1"/>
</dbReference>
<keyword evidence="4" id="KW-1185">Reference proteome</keyword>
<dbReference type="PANTHER" id="PTHR21310">
    <property type="entry name" value="AMINOGLYCOSIDE PHOSPHOTRANSFERASE-RELATED-RELATED"/>
    <property type="match status" value="1"/>
</dbReference>
<evidence type="ECO:0000256" key="1">
    <source>
        <dbReference type="SAM" id="MobiDB-lite"/>
    </source>
</evidence>
<feature type="compositionally biased region" description="Polar residues" evidence="1">
    <location>
        <begin position="1"/>
        <end position="20"/>
    </location>
</feature>
<dbReference type="InterPro" id="IPR011009">
    <property type="entry name" value="Kinase-like_dom_sf"/>
</dbReference>
<feature type="region of interest" description="Disordered" evidence="1">
    <location>
        <begin position="1"/>
        <end position="104"/>
    </location>
</feature>
<feature type="compositionally biased region" description="Acidic residues" evidence="1">
    <location>
        <begin position="62"/>
        <end position="72"/>
    </location>
</feature>
<feature type="compositionally biased region" description="Acidic residues" evidence="1">
    <location>
        <begin position="89"/>
        <end position="98"/>
    </location>
</feature>
<dbReference type="SUPFAM" id="SSF56112">
    <property type="entry name" value="Protein kinase-like (PK-like)"/>
    <property type="match status" value="1"/>
</dbReference>
<name>A0A559MJV6_9HELO</name>
<dbReference type="InterPro" id="IPR002575">
    <property type="entry name" value="Aminoglycoside_PTrfase"/>
</dbReference>
<gene>
    <name evidence="3" type="ORF">LAWI1_G002368</name>
</gene>
<sequence length="594" mass="66000">MTTPEVPTLKPNSTLQQDPPSHTVMAEPDDTTMLGIPDVSSHDSEDAITTKYESTSEGIDVGSDDGIEDDNGDGNAESEGGDDAGSNSGEDDEEDADDCGSTTSTFDYEQESFETYQIKVVQLCHDIGYGEPLKVERMEGGSFNRIIGLEFTSSKNPNCILRIPRYVMGDHQVNEISDQVSLLQYLSSFDFLGVPSILAYDFTTRNALGSQYVLQTRIPGERIQDVFYKLPMPEKLQLTTKIAELVTKLTNIGLKKPGRLIGKRTLPDACASPPAIESEIDIVGYRANPSADLPDVEKQPLASLLKKLLEMRKHKSDWPALTEMWKNLQLAVEQMEMAGLMRTTDAENVLWHWDLSAKNILIKPVVLGSSTSTPSQGCKHSVSFTVDDAQGSGHKHTVQVLIEDGSGRNCKHTVNCSVSDSFGKMYRHTLEITEEANLGDIQHQSIPTAASAPAGQSSVQQQADKWEISGVIDWDDSLSVPVVLARNPYSWVWLDLDARRSDWDGNRNTPPNRDLTPDELLVKAHFDQTMERLTPGYIEDTYHRGVWLRRVAELAMHGVLENEDFRDGEKIVEDWRLYFTSLGLKDASEDIVME</sequence>
<comment type="caution">
    <text evidence="3">The sequence shown here is derived from an EMBL/GenBank/DDBJ whole genome shotgun (WGS) entry which is preliminary data.</text>
</comment>